<name>A0ACC2ZWI5_9EURO</name>
<gene>
    <name evidence="1" type="ORF">H2198_008680</name>
</gene>
<dbReference type="Proteomes" id="UP001172386">
    <property type="component" value="Unassembled WGS sequence"/>
</dbReference>
<keyword evidence="2" id="KW-1185">Reference proteome</keyword>
<protein>
    <submittedName>
        <fullName evidence="1">Uncharacterized protein</fullName>
    </submittedName>
</protein>
<proteinExistence type="predicted"/>
<organism evidence="1 2">
    <name type="scientific">Neophaeococcomyces mojaviensis</name>
    <dbReference type="NCBI Taxonomy" id="3383035"/>
    <lineage>
        <taxon>Eukaryota</taxon>
        <taxon>Fungi</taxon>
        <taxon>Dikarya</taxon>
        <taxon>Ascomycota</taxon>
        <taxon>Pezizomycotina</taxon>
        <taxon>Eurotiomycetes</taxon>
        <taxon>Chaetothyriomycetidae</taxon>
        <taxon>Chaetothyriales</taxon>
        <taxon>Chaetothyriales incertae sedis</taxon>
        <taxon>Neophaeococcomyces</taxon>
    </lineage>
</organism>
<evidence type="ECO:0000313" key="2">
    <source>
        <dbReference type="Proteomes" id="UP001172386"/>
    </source>
</evidence>
<dbReference type="EMBL" id="JAPDRQ010000220">
    <property type="protein sequence ID" value="KAJ9652056.1"/>
    <property type="molecule type" value="Genomic_DNA"/>
</dbReference>
<accession>A0ACC2ZWI5</accession>
<sequence length="344" mass="40298">MINPKAVRCFSVVLVLCALLQITSASLGDRLPEFHECVEVCKAENCVPGKNQLPIRLRLVFWTCPQECDYTCQHVITDEREARDPPMMEPVVQFHGKWPFYRFLGMQEPFSVLFSLFNFLAHRHGMERLRAEIPAQYSLRPYYMGFGYFGLASWIFSMIFHTRDFSITEKLDYFGAGASVMYGLYYTPIRVFRLDRSTPTNQSVLRVWTITCILLYVAHVTYLTAWSWDYTYNMAANVAAGIVQNLLWSWFSIRQYRKLQKTWAAWPGLIVAWIILAMSLELFDFPPWGRMVDAHSLWHLGTVGPTIWWYRYVMKRSWSRSMLTQSSFLVRDAKEDMSSQRLKA</sequence>
<reference evidence="1" key="1">
    <citation type="submission" date="2022-10" db="EMBL/GenBank/DDBJ databases">
        <title>Culturing micro-colonial fungi from biological soil crusts in the Mojave desert and describing Neophaeococcomyces mojavensis, and introducing the new genera and species Taxawa tesnikishii.</title>
        <authorList>
            <person name="Kurbessoian T."/>
            <person name="Stajich J.E."/>
        </authorList>
    </citation>
    <scope>NUCLEOTIDE SEQUENCE</scope>
    <source>
        <strain evidence="1">JES_112</strain>
    </source>
</reference>
<evidence type="ECO:0000313" key="1">
    <source>
        <dbReference type="EMBL" id="KAJ9652056.1"/>
    </source>
</evidence>
<comment type="caution">
    <text evidence="1">The sequence shown here is derived from an EMBL/GenBank/DDBJ whole genome shotgun (WGS) entry which is preliminary data.</text>
</comment>